<dbReference type="Proteomes" id="UP001165082">
    <property type="component" value="Unassembled WGS sequence"/>
</dbReference>
<evidence type="ECO:0000313" key="4">
    <source>
        <dbReference type="EMBL" id="GMH60960.1"/>
    </source>
</evidence>
<reference evidence="4" key="1">
    <citation type="submission" date="2022-07" db="EMBL/GenBank/DDBJ databases">
        <title>Genome analysis of Parmales, a sister group of diatoms, reveals the evolutionary specialization of diatoms from phago-mixotrophs to photoautotrophs.</title>
        <authorList>
            <person name="Ban H."/>
            <person name="Sato S."/>
            <person name="Yoshikawa S."/>
            <person name="Kazumasa Y."/>
            <person name="Nakamura Y."/>
            <person name="Ichinomiya M."/>
            <person name="Saitoh K."/>
            <person name="Sato N."/>
            <person name="Blanc-Mathieu R."/>
            <person name="Endo H."/>
            <person name="Kuwata A."/>
            <person name="Ogata H."/>
        </authorList>
    </citation>
    <scope>NUCLEOTIDE SEQUENCE</scope>
</reference>
<dbReference type="InterPro" id="IPR046357">
    <property type="entry name" value="PPIase_dom_sf"/>
</dbReference>
<comment type="catalytic activity">
    <reaction evidence="1">
        <text>[protein]-peptidylproline (omega=180) = [protein]-peptidylproline (omega=0)</text>
        <dbReference type="Rhea" id="RHEA:16237"/>
        <dbReference type="Rhea" id="RHEA-COMP:10747"/>
        <dbReference type="Rhea" id="RHEA-COMP:10748"/>
        <dbReference type="ChEBI" id="CHEBI:83833"/>
        <dbReference type="ChEBI" id="CHEBI:83834"/>
        <dbReference type="EC" id="5.2.1.8"/>
    </reaction>
</comment>
<keyword evidence="2" id="KW-1133">Transmembrane helix</keyword>
<dbReference type="Pfam" id="PF00254">
    <property type="entry name" value="FKBP_C"/>
    <property type="match status" value="1"/>
</dbReference>
<keyword evidence="2" id="KW-0812">Transmembrane</keyword>
<keyword evidence="1" id="KW-0697">Rotamase</keyword>
<dbReference type="EMBL" id="BRXZ01001054">
    <property type="protein sequence ID" value="GMH60960.1"/>
    <property type="molecule type" value="Genomic_DNA"/>
</dbReference>
<evidence type="ECO:0000256" key="2">
    <source>
        <dbReference type="SAM" id="Phobius"/>
    </source>
</evidence>
<proteinExistence type="predicted"/>
<dbReference type="Gene3D" id="3.10.50.40">
    <property type="match status" value="1"/>
</dbReference>
<dbReference type="InterPro" id="IPR001179">
    <property type="entry name" value="PPIase_FKBP_dom"/>
</dbReference>
<feature type="domain" description="PPIase FKBP-type" evidence="3">
    <location>
        <begin position="151"/>
        <end position="254"/>
    </location>
</feature>
<feature type="transmembrane region" description="Helical" evidence="2">
    <location>
        <begin position="12"/>
        <end position="32"/>
    </location>
</feature>
<evidence type="ECO:0000259" key="3">
    <source>
        <dbReference type="PROSITE" id="PS50059"/>
    </source>
</evidence>
<keyword evidence="5" id="KW-1185">Reference proteome</keyword>
<sequence>MVPSLTNTATIAILYLSIYSGLNSVVNSLTPSPKPTPRSFTRRAVITAAPLVAGGISFLGFPINSQALVPGALPPPPKKKVGGGEKTCKTIDECMEQREKQEREAASEAPQVEVFSQGGVRFIRLRDGEGDPEGLKDGESASVKFNVLKAGKRSADGLSGQGTSVFSMGYMLEDDEKPDASFAFSTSDSSVIPALRIGSVGMRVGEVRRITLSPSMGWRRASIACDGGPGGRGAGGDVKTDYVIVPTAEIVDQEKCFDRGLKPR</sequence>
<evidence type="ECO:0000313" key="5">
    <source>
        <dbReference type="Proteomes" id="UP001165082"/>
    </source>
</evidence>
<name>A0A9W7A118_9STRA</name>
<protein>
    <recommendedName>
        <fullName evidence="1">peptidylprolyl isomerase</fullName>
        <ecNumber evidence="1">5.2.1.8</ecNumber>
    </recommendedName>
</protein>
<comment type="caution">
    <text evidence="4">The sequence shown here is derived from an EMBL/GenBank/DDBJ whole genome shotgun (WGS) entry which is preliminary data.</text>
</comment>
<dbReference type="SUPFAM" id="SSF54534">
    <property type="entry name" value="FKBP-like"/>
    <property type="match status" value="1"/>
</dbReference>
<dbReference type="GO" id="GO:0003755">
    <property type="term" value="F:peptidyl-prolyl cis-trans isomerase activity"/>
    <property type="evidence" value="ECO:0007669"/>
    <property type="project" value="UniProtKB-KW"/>
</dbReference>
<dbReference type="EC" id="5.2.1.8" evidence="1"/>
<dbReference type="OrthoDB" id="1902587at2759"/>
<dbReference type="AlphaFoldDB" id="A0A9W7A118"/>
<evidence type="ECO:0000256" key="1">
    <source>
        <dbReference type="PROSITE-ProRule" id="PRU00277"/>
    </source>
</evidence>
<organism evidence="4 5">
    <name type="scientific">Triparma retinervis</name>
    <dbReference type="NCBI Taxonomy" id="2557542"/>
    <lineage>
        <taxon>Eukaryota</taxon>
        <taxon>Sar</taxon>
        <taxon>Stramenopiles</taxon>
        <taxon>Ochrophyta</taxon>
        <taxon>Bolidophyceae</taxon>
        <taxon>Parmales</taxon>
        <taxon>Triparmaceae</taxon>
        <taxon>Triparma</taxon>
    </lineage>
</organism>
<accession>A0A9W7A118</accession>
<dbReference type="PROSITE" id="PS50059">
    <property type="entry name" value="FKBP_PPIASE"/>
    <property type="match status" value="1"/>
</dbReference>
<feature type="transmembrane region" description="Helical" evidence="2">
    <location>
        <begin position="44"/>
        <end position="63"/>
    </location>
</feature>
<gene>
    <name evidence="4" type="ORF">TrRE_jg9392</name>
</gene>
<keyword evidence="2" id="KW-0472">Membrane</keyword>
<keyword evidence="1" id="KW-0413">Isomerase</keyword>